<feature type="compositionally biased region" description="Basic and acidic residues" evidence="1">
    <location>
        <begin position="39"/>
        <end position="50"/>
    </location>
</feature>
<gene>
    <name evidence="2" type="ORF">ACFSJ0_39930</name>
</gene>
<dbReference type="EMBL" id="JBHUCM010000038">
    <property type="protein sequence ID" value="MFD1543274.1"/>
    <property type="molecule type" value="Genomic_DNA"/>
</dbReference>
<accession>A0ABW4GLK8</accession>
<keyword evidence="3" id="KW-1185">Reference proteome</keyword>
<evidence type="ECO:0000256" key="1">
    <source>
        <dbReference type="SAM" id="MobiDB-lite"/>
    </source>
</evidence>
<feature type="region of interest" description="Disordered" evidence="1">
    <location>
        <begin position="32"/>
        <end position="82"/>
    </location>
</feature>
<dbReference type="RefSeq" id="WP_219536146.1">
    <property type="nucleotide sequence ID" value="NZ_JAHKRM010000028.1"/>
</dbReference>
<evidence type="ECO:0000313" key="3">
    <source>
        <dbReference type="Proteomes" id="UP001597097"/>
    </source>
</evidence>
<organism evidence="2 3">
    <name type="scientific">Nonomuraea guangzhouensis</name>
    <dbReference type="NCBI Taxonomy" id="1291555"/>
    <lineage>
        <taxon>Bacteria</taxon>
        <taxon>Bacillati</taxon>
        <taxon>Actinomycetota</taxon>
        <taxon>Actinomycetes</taxon>
        <taxon>Streptosporangiales</taxon>
        <taxon>Streptosporangiaceae</taxon>
        <taxon>Nonomuraea</taxon>
    </lineage>
</organism>
<dbReference type="Proteomes" id="UP001597097">
    <property type="component" value="Unassembled WGS sequence"/>
</dbReference>
<evidence type="ECO:0000313" key="2">
    <source>
        <dbReference type="EMBL" id="MFD1543274.1"/>
    </source>
</evidence>
<feature type="compositionally biased region" description="Basic and acidic residues" evidence="1">
    <location>
        <begin position="60"/>
        <end position="82"/>
    </location>
</feature>
<proteinExistence type="predicted"/>
<sequence length="82" mass="9022">MGDPSGHGAALFAFFAGMAESEREYIREKSLEGQASARECGRHGRPKVFDDNTGTGDGGRQGRAEMIKCRLPHDEMREHRGT</sequence>
<comment type="caution">
    <text evidence="2">The sequence shown here is derived from an EMBL/GenBank/DDBJ whole genome shotgun (WGS) entry which is preliminary data.</text>
</comment>
<name>A0ABW4GLK8_9ACTN</name>
<protein>
    <submittedName>
        <fullName evidence="2">Recombinase family protein</fullName>
    </submittedName>
</protein>
<reference evidence="3" key="1">
    <citation type="journal article" date="2019" name="Int. J. Syst. Evol. Microbiol.">
        <title>The Global Catalogue of Microorganisms (GCM) 10K type strain sequencing project: providing services to taxonomists for standard genome sequencing and annotation.</title>
        <authorList>
            <consortium name="The Broad Institute Genomics Platform"/>
            <consortium name="The Broad Institute Genome Sequencing Center for Infectious Disease"/>
            <person name="Wu L."/>
            <person name="Ma J."/>
        </authorList>
    </citation>
    <scope>NUCLEOTIDE SEQUENCE [LARGE SCALE GENOMIC DNA]</scope>
    <source>
        <strain evidence="3">CGMCC 1.15399</strain>
    </source>
</reference>